<proteinExistence type="inferred from homology"/>
<feature type="compositionally biased region" description="Polar residues" evidence="4">
    <location>
        <begin position="1"/>
        <end position="11"/>
    </location>
</feature>
<dbReference type="PANTHER" id="PTHR36066:SF2">
    <property type="entry name" value="TRANSCRIPTION FACTOR BHLH145"/>
    <property type="match status" value="1"/>
</dbReference>
<dbReference type="GO" id="GO:0046983">
    <property type="term" value="F:protein dimerization activity"/>
    <property type="evidence" value="ECO:0007669"/>
    <property type="project" value="InterPro"/>
</dbReference>
<dbReference type="InterPro" id="IPR037546">
    <property type="entry name" value="SAC51-like"/>
</dbReference>
<evidence type="ECO:0000313" key="6">
    <source>
        <dbReference type="Proteomes" id="UP001418222"/>
    </source>
</evidence>
<dbReference type="AlphaFoldDB" id="A0AAP0G751"/>
<keyword evidence="3" id="KW-0804">Transcription</keyword>
<evidence type="ECO:0000256" key="4">
    <source>
        <dbReference type="SAM" id="MobiDB-lite"/>
    </source>
</evidence>
<name>A0AAP0G751_9ASPA</name>
<feature type="region of interest" description="Disordered" evidence="4">
    <location>
        <begin position="169"/>
        <end position="200"/>
    </location>
</feature>
<evidence type="ECO:0000256" key="3">
    <source>
        <dbReference type="ARBA" id="ARBA00023163"/>
    </source>
</evidence>
<dbReference type="Pfam" id="PF23173">
    <property type="entry name" value="bHLH_SAC51"/>
    <property type="match status" value="1"/>
</dbReference>
<organism evidence="5 6">
    <name type="scientific">Platanthera zijinensis</name>
    <dbReference type="NCBI Taxonomy" id="2320716"/>
    <lineage>
        <taxon>Eukaryota</taxon>
        <taxon>Viridiplantae</taxon>
        <taxon>Streptophyta</taxon>
        <taxon>Embryophyta</taxon>
        <taxon>Tracheophyta</taxon>
        <taxon>Spermatophyta</taxon>
        <taxon>Magnoliopsida</taxon>
        <taxon>Liliopsida</taxon>
        <taxon>Asparagales</taxon>
        <taxon>Orchidaceae</taxon>
        <taxon>Orchidoideae</taxon>
        <taxon>Orchideae</taxon>
        <taxon>Orchidinae</taxon>
        <taxon>Platanthera</taxon>
    </lineage>
</organism>
<gene>
    <name evidence="5" type="primary">BHLH143</name>
    <name evidence="5" type="ORF">KSP39_PZI010259</name>
</gene>
<evidence type="ECO:0000313" key="5">
    <source>
        <dbReference type="EMBL" id="KAK8941324.1"/>
    </source>
</evidence>
<protein>
    <submittedName>
        <fullName evidence="5">Transcription factor bHLH143</fullName>
    </submittedName>
</protein>
<dbReference type="EMBL" id="JBBWWQ010000008">
    <property type="protein sequence ID" value="KAK8941324.1"/>
    <property type="molecule type" value="Genomic_DNA"/>
</dbReference>
<comment type="caution">
    <text evidence="5">The sequence shown here is derived from an EMBL/GenBank/DDBJ whole genome shotgun (WGS) entry which is preliminary data.</text>
</comment>
<accession>A0AAP0G751</accession>
<evidence type="ECO:0000256" key="1">
    <source>
        <dbReference type="ARBA" id="ARBA00005510"/>
    </source>
</evidence>
<sequence>MWKFSNSNSSCAMWPPDSPPQSKSTPFFHPSHGNSYGCLSVSGSDAFPGFGDPHGRCIFHLDSAFTQQLNPPALNPANGSALRIMGAAPSNGCLGLGCTAPATKRFLIFDHSGGRTNLVFPSAGNLQRVVSPAPPPTNETRTGASDCHEEMHEDTEEIDALLYSDSENSFDSEEASTGHSPLGIEEDAGECTSPIPPKRRRLEHSDLTDTASSTVVPCRHFRIEDDGAGLSSADSWGKPEENLNYKIACGKRERIQATVNLLRRIVPGGKGKGAAAVLDDAIRYLKSLKIQAEILDGCGGRACMK</sequence>
<keyword evidence="6" id="KW-1185">Reference proteome</keyword>
<keyword evidence="2" id="KW-0805">Transcription regulation</keyword>
<evidence type="ECO:0000256" key="2">
    <source>
        <dbReference type="ARBA" id="ARBA00023015"/>
    </source>
</evidence>
<dbReference type="PANTHER" id="PTHR36066">
    <property type="entry name" value="TRANSCRIPTION FACTOR BHLH145"/>
    <property type="match status" value="1"/>
</dbReference>
<feature type="region of interest" description="Disordered" evidence="4">
    <location>
        <begin position="1"/>
        <end position="25"/>
    </location>
</feature>
<reference evidence="5 6" key="1">
    <citation type="journal article" date="2022" name="Nat. Plants">
        <title>Genomes of leafy and leafless Platanthera orchids illuminate the evolution of mycoheterotrophy.</title>
        <authorList>
            <person name="Li M.H."/>
            <person name="Liu K.W."/>
            <person name="Li Z."/>
            <person name="Lu H.C."/>
            <person name="Ye Q.L."/>
            <person name="Zhang D."/>
            <person name="Wang J.Y."/>
            <person name="Li Y.F."/>
            <person name="Zhong Z.M."/>
            <person name="Liu X."/>
            <person name="Yu X."/>
            <person name="Liu D.K."/>
            <person name="Tu X.D."/>
            <person name="Liu B."/>
            <person name="Hao Y."/>
            <person name="Liao X.Y."/>
            <person name="Jiang Y.T."/>
            <person name="Sun W.H."/>
            <person name="Chen J."/>
            <person name="Chen Y.Q."/>
            <person name="Ai Y."/>
            <person name="Zhai J.W."/>
            <person name="Wu S.S."/>
            <person name="Zhou Z."/>
            <person name="Hsiao Y.Y."/>
            <person name="Wu W.L."/>
            <person name="Chen Y.Y."/>
            <person name="Lin Y.F."/>
            <person name="Hsu J.L."/>
            <person name="Li C.Y."/>
            <person name="Wang Z.W."/>
            <person name="Zhao X."/>
            <person name="Zhong W.Y."/>
            <person name="Ma X.K."/>
            <person name="Ma L."/>
            <person name="Huang J."/>
            <person name="Chen G.Z."/>
            <person name="Huang M.Z."/>
            <person name="Huang L."/>
            <person name="Peng D.H."/>
            <person name="Luo Y.B."/>
            <person name="Zou S.Q."/>
            <person name="Chen S.P."/>
            <person name="Lan S."/>
            <person name="Tsai W.C."/>
            <person name="Van de Peer Y."/>
            <person name="Liu Z.J."/>
        </authorList>
    </citation>
    <scope>NUCLEOTIDE SEQUENCE [LARGE SCALE GENOMIC DNA]</scope>
    <source>
        <strain evidence="5">Lor287</strain>
    </source>
</reference>
<dbReference type="Proteomes" id="UP001418222">
    <property type="component" value="Unassembled WGS sequence"/>
</dbReference>
<dbReference type="SUPFAM" id="SSF47459">
    <property type="entry name" value="HLH, helix-loop-helix DNA-binding domain"/>
    <property type="match status" value="1"/>
</dbReference>
<dbReference type="InterPro" id="IPR036638">
    <property type="entry name" value="HLH_DNA-bd_sf"/>
</dbReference>
<comment type="similarity">
    <text evidence="1">Belongs to the bHLH protein family.</text>
</comment>
<feature type="region of interest" description="Disordered" evidence="4">
    <location>
        <begin position="127"/>
        <end position="149"/>
    </location>
</feature>